<feature type="non-terminal residue" evidence="2">
    <location>
        <position position="1"/>
    </location>
</feature>
<dbReference type="AlphaFoldDB" id="X0YT14"/>
<dbReference type="EMBL" id="BARS01050793">
    <property type="protein sequence ID" value="GAG51468.1"/>
    <property type="molecule type" value="Genomic_DNA"/>
</dbReference>
<feature type="compositionally biased region" description="Acidic residues" evidence="1">
    <location>
        <begin position="8"/>
        <end position="22"/>
    </location>
</feature>
<accession>X0YT14</accession>
<sequence>VNPNPDDAQLEPDSDLESADPADSDKSSQESGNSRSR</sequence>
<proteinExistence type="predicted"/>
<protein>
    <submittedName>
        <fullName evidence="2">Uncharacterized protein</fullName>
    </submittedName>
</protein>
<comment type="caution">
    <text evidence="2">The sequence shown here is derived from an EMBL/GenBank/DDBJ whole genome shotgun (WGS) entry which is preliminary data.</text>
</comment>
<reference evidence="2" key="1">
    <citation type="journal article" date="2014" name="Front. Microbiol.">
        <title>High frequency of phylogenetically diverse reductive dehalogenase-homologous genes in deep subseafloor sedimentary metagenomes.</title>
        <authorList>
            <person name="Kawai M."/>
            <person name="Futagami T."/>
            <person name="Toyoda A."/>
            <person name="Takaki Y."/>
            <person name="Nishi S."/>
            <person name="Hori S."/>
            <person name="Arai W."/>
            <person name="Tsubouchi T."/>
            <person name="Morono Y."/>
            <person name="Uchiyama I."/>
            <person name="Ito T."/>
            <person name="Fujiyama A."/>
            <person name="Inagaki F."/>
            <person name="Takami H."/>
        </authorList>
    </citation>
    <scope>NUCLEOTIDE SEQUENCE</scope>
    <source>
        <strain evidence="2">Expedition CK06-06</strain>
    </source>
</reference>
<evidence type="ECO:0000313" key="2">
    <source>
        <dbReference type="EMBL" id="GAG51468.1"/>
    </source>
</evidence>
<evidence type="ECO:0000256" key="1">
    <source>
        <dbReference type="SAM" id="MobiDB-lite"/>
    </source>
</evidence>
<gene>
    <name evidence="2" type="ORF">S01H1_75763</name>
</gene>
<name>X0YT14_9ZZZZ</name>
<feature type="region of interest" description="Disordered" evidence="1">
    <location>
        <begin position="1"/>
        <end position="37"/>
    </location>
</feature>
<organism evidence="2">
    <name type="scientific">marine sediment metagenome</name>
    <dbReference type="NCBI Taxonomy" id="412755"/>
    <lineage>
        <taxon>unclassified sequences</taxon>
        <taxon>metagenomes</taxon>
        <taxon>ecological metagenomes</taxon>
    </lineage>
</organism>